<dbReference type="OrthoDB" id="9964896at2"/>
<dbReference type="EMBL" id="NPEX01000200">
    <property type="protein sequence ID" value="RAI41165.1"/>
    <property type="molecule type" value="Genomic_DNA"/>
</dbReference>
<protein>
    <submittedName>
        <fullName evidence="1">Uncharacterized protein</fullName>
    </submittedName>
</protein>
<sequence>MAKAFLDKRPACGTRSFFDKRWHELSRDEVADAERVYHQALVRFLKAMGENPFTPENHARLARISSISAAHCRKAVAVARRSRMQ</sequence>
<evidence type="ECO:0000313" key="2">
    <source>
        <dbReference type="Proteomes" id="UP000249130"/>
    </source>
</evidence>
<comment type="caution">
    <text evidence="1">The sequence shown here is derived from an EMBL/GenBank/DDBJ whole genome shotgun (WGS) entry which is preliminary data.</text>
</comment>
<organism evidence="1 2">
    <name type="scientific">Rhodoplanes roseus</name>
    <dbReference type="NCBI Taxonomy" id="29409"/>
    <lineage>
        <taxon>Bacteria</taxon>
        <taxon>Pseudomonadati</taxon>
        <taxon>Pseudomonadota</taxon>
        <taxon>Alphaproteobacteria</taxon>
        <taxon>Hyphomicrobiales</taxon>
        <taxon>Nitrobacteraceae</taxon>
        <taxon>Rhodoplanes</taxon>
    </lineage>
</organism>
<proteinExistence type="predicted"/>
<evidence type="ECO:0000313" key="1">
    <source>
        <dbReference type="EMBL" id="RAI41165.1"/>
    </source>
</evidence>
<gene>
    <name evidence="1" type="ORF">CH341_22250</name>
</gene>
<dbReference type="Proteomes" id="UP000249130">
    <property type="component" value="Unassembled WGS sequence"/>
</dbReference>
<name>A0A327KUN6_9BRAD</name>
<accession>A0A327KUN6</accession>
<keyword evidence="2" id="KW-1185">Reference proteome</keyword>
<dbReference type="RefSeq" id="WP_111421189.1">
    <property type="nucleotide sequence ID" value="NZ_NPEX01000200.1"/>
</dbReference>
<dbReference type="AlphaFoldDB" id="A0A327KUN6"/>
<reference evidence="1 2" key="1">
    <citation type="submission" date="2017-07" db="EMBL/GenBank/DDBJ databases">
        <title>Draft Genome Sequences of Select Purple Nonsulfur Bacteria.</title>
        <authorList>
            <person name="Lasarre B."/>
            <person name="Mckinlay J.B."/>
        </authorList>
    </citation>
    <scope>NUCLEOTIDE SEQUENCE [LARGE SCALE GENOMIC DNA]</scope>
    <source>
        <strain evidence="1 2">DSM 5909</strain>
    </source>
</reference>